<feature type="signal peptide" evidence="2">
    <location>
        <begin position="1"/>
        <end position="30"/>
    </location>
</feature>
<organism evidence="4 5">
    <name type="scientific">Caenibius tardaugens NBRC 16725</name>
    <dbReference type="NCBI Taxonomy" id="1219035"/>
    <lineage>
        <taxon>Bacteria</taxon>
        <taxon>Pseudomonadati</taxon>
        <taxon>Pseudomonadota</taxon>
        <taxon>Alphaproteobacteria</taxon>
        <taxon>Sphingomonadales</taxon>
        <taxon>Erythrobacteraceae</taxon>
        <taxon>Caenibius</taxon>
    </lineage>
</organism>
<name>U3A1X3_9SPHN</name>
<dbReference type="eggNOG" id="COG0739">
    <property type="taxonomic scope" value="Bacteria"/>
</dbReference>
<evidence type="ECO:0000256" key="2">
    <source>
        <dbReference type="SAM" id="SignalP"/>
    </source>
</evidence>
<feature type="domain" description="M23ase beta-sheet core" evidence="3">
    <location>
        <begin position="95"/>
        <end position="189"/>
    </location>
</feature>
<dbReference type="GO" id="GO:0004222">
    <property type="term" value="F:metalloendopeptidase activity"/>
    <property type="evidence" value="ECO:0007669"/>
    <property type="project" value="TreeGrafter"/>
</dbReference>
<accession>U3A1X3</accession>
<comment type="caution">
    <text evidence="4">The sequence shown here is derived from an EMBL/GenBank/DDBJ whole genome shotgun (WGS) entry which is preliminary data.</text>
</comment>
<evidence type="ECO:0000256" key="1">
    <source>
        <dbReference type="ARBA" id="ARBA00022729"/>
    </source>
</evidence>
<feature type="chain" id="PRO_5030177870" evidence="2">
    <location>
        <begin position="31"/>
        <end position="215"/>
    </location>
</feature>
<evidence type="ECO:0000313" key="5">
    <source>
        <dbReference type="Proteomes" id="UP000016568"/>
    </source>
</evidence>
<dbReference type="PANTHER" id="PTHR21666:SF289">
    <property type="entry name" value="L-ALA--D-GLU ENDOPEPTIDASE"/>
    <property type="match status" value="1"/>
</dbReference>
<dbReference type="InterPro" id="IPR050570">
    <property type="entry name" value="Cell_wall_metabolism_enzyme"/>
</dbReference>
<keyword evidence="1 2" id="KW-0732">Signal</keyword>
<dbReference type="RefSeq" id="WP_021689660.1">
    <property type="nucleotide sequence ID" value="NZ_BASZ01000004.1"/>
</dbReference>
<reference evidence="4 5" key="1">
    <citation type="submission" date="2013-09" db="EMBL/GenBank/DDBJ databases">
        <title>Whole genome shotgun sequence of Novosphingobium tardaugens NBRC 16725.</title>
        <authorList>
            <person name="Isaki S."/>
            <person name="Hosoyama A."/>
            <person name="Tsuchikane K."/>
            <person name="Katsumata H."/>
            <person name="Ando Y."/>
            <person name="Yamazaki S."/>
            <person name="Fujita N."/>
        </authorList>
    </citation>
    <scope>NUCLEOTIDE SEQUENCE [LARGE SCALE GENOMIC DNA]</scope>
    <source>
        <strain evidence="4 5">NBRC 16725</strain>
    </source>
</reference>
<sequence>MIFPIAKKLTSALVALAGAMIVMAAAPAHASDGSSFNEGDTQFRKLFSSWEDMDAPAVITNAAKVAVPSRMPVENVRLSSDYGMRTHPVLGGRRAHKGVDLAGPTGTPVYATADGTVGMAQWFSSYGNYIQIEHGAGLQTRYGHLSGYTVAAGQRVRKGDLIGYIGSTGRSTGPHLHYEVRVAGVAVNPIPYMVETTAQQAFALARGEGGKGGPE</sequence>
<dbReference type="AlphaFoldDB" id="U3A1X3"/>
<dbReference type="InterPro" id="IPR016047">
    <property type="entry name" value="M23ase_b-sheet_dom"/>
</dbReference>
<dbReference type="CDD" id="cd12797">
    <property type="entry name" value="M23_peptidase"/>
    <property type="match status" value="1"/>
</dbReference>
<evidence type="ECO:0000313" key="4">
    <source>
        <dbReference type="EMBL" id="GAD48753.1"/>
    </source>
</evidence>
<dbReference type="KEGG" id="ntd:EGO55_09465"/>
<dbReference type="Gene3D" id="2.70.70.10">
    <property type="entry name" value="Glucose Permease (Domain IIA)"/>
    <property type="match status" value="1"/>
</dbReference>
<protein>
    <submittedName>
        <fullName evidence="4">Peptidase M23 family protein</fullName>
    </submittedName>
</protein>
<dbReference type="EMBL" id="BASZ01000004">
    <property type="protein sequence ID" value="GAD48753.1"/>
    <property type="molecule type" value="Genomic_DNA"/>
</dbReference>
<gene>
    <name evidence="4" type="ORF">NT2_04_01640</name>
</gene>
<dbReference type="Pfam" id="PF01551">
    <property type="entry name" value="Peptidase_M23"/>
    <property type="match status" value="1"/>
</dbReference>
<dbReference type="InterPro" id="IPR011055">
    <property type="entry name" value="Dup_hybrid_motif"/>
</dbReference>
<dbReference type="FunFam" id="2.70.70.10:FF:000006">
    <property type="entry name" value="M23 family peptidase"/>
    <property type="match status" value="1"/>
</dbReference>
<dbReference type="PANTHER" id="PTHR21666">
    <property type="entry name" value="PEPTIDASE-RELATED"/>
    <property type="match status" value="1"/>
</dbReference>
<dbReference type="OrthoDB" id="9815245at2"/>
<proteinExistence type="predicted"/>
<evidence type="ECO:0000259" key="3">
    <source>
        <dbReference type="Pfam" id="PF01551"/>
    </source>
</evidence>
<dbReference type="SUPFAM" id="SSF51261">
    <property type="entry name" value="Duplicated hybrid motif"/>
    <property type="match status" value="1"/>
</dbReference>
<dbReference type="Proteomes" id="UP000016568">
    <property type="component" value="Unassembled WGS sequence"/>
</dbReference>
<keyword evidence="5" id="KW-1185">Reference proteome</keyword>